<evidence type="ECO:0000313" key="6">
    <source>
        <dbReference type="EMBL" id="BDZ38155.1"/>
    </source>
</evidence>
<feature type="region of interest" description="Disordered" evidence="4">
    <location>
        <begin position="435"/>
        <end position="473"/>
    </location>
</feature>
<feature type="compositionally biased region" description="Low complexity" evidence="4">
    <location>
        <begin position="1"/>
        <end position="13"/>
    </location>
</feature>
<keyword evidence="7" id="KW-1185">Reference proteome</keyword>
<gene>
    <name evidence="6" type="ORF">GCM10025863_07690</name>
</gene>
<dbReference type="PANTHER" id="PTHR10133">
    <property type="entry name" value="DNA POLYMERASE I"/>
    <property type="match status" value="1"/>
</dbReference>
<keyword evidence="6" id="KW-0269">Exonuclease</keyword>
<evidence type="ECO:0000313" key="7">
    <source>
        <dbReference type="Proteomes" id="UP001321543"/>
    </source>
</evidence>
<dbReference type="Gene3D" id="3.30.70.370">
    <property type="match status" value="1"/>
</dbReference>
<dbReference type="GO" id="GO:0004527">
    <property type="term" value="F:exonuclease activity"/>
    <property type="evidence" value="ECO:0007669"/>
    <property type="project" value="UniProtKB-KW"/>
</dbReference>
<dbReference type="InterPro" id="IPR043502">
    <property type="entry name" value="DNA/RNA_pol_sf"/>
</dbReference>
<dbReference type="SUPFAM" id="SSF56672">
    <property type="entry name" value="DNA/RNA polymerases"/>
    <property type="match status" value="1"/>
</dbReference>
<dbReference type="EC" id="2.7.7.7" evidence="1"/>
<dbReference type="Proteomes" id="UP001321543">
    <property type="component" value="Chromosome"/>
</dbReference>
<name>A0ABN6X0C7_9MICO</name>
<dbReference type="PANTHER" id="PTHR10133:SF27">
    <property type="entry name" value="DNA POLYMERASE NU"/>
    <property type="match status" value="1"/>
</dbReference>
<dbReference type="EMBL" id="AP027728">
    <property type="protein sequence ID" value="BDZ38155.1"/>
    <property type="molecule type" value="Genomic_DNA"/>
</dbReference>
<keyword evidence="6" id="KW-0378">Hydrolase</keyword>
<evidence type="ECO:0000256" key="2">
    <source>
        <dbReference type="ARBA" id="ARBA00022705"/>
    </source>
</evidence>
<dbReference type="InterPro" id="IPR002298">
    <property type="entry name" value="DNA_polymerase_A"/>
</dbReference>
<dbReference type="RefSeq" id="WP_286302011.1">
    <property type="nucleotide sequence ID" value="NZ_AP027728.1"/>
</dbReference>
<dbReference type="NCBIfam" id="NF011538">
    <property type="entry name" value="PRK14975.1-1"/>
    <property type="match status" value="1"/>
</dbReference>
<evidence type="ECO:0000256" key="1">
    <source>
        <dbReference type="ARBA" id="ARBA00012417"/>
    </source>
</evidence>
<dbReference type="Gene3D" id="1.10.150.20">
    <property type="entry name" value="5' to 3' exonuclease, C-terminal subdomain"/>
    <property type="match status" value="1"/>
</dbReference>
<feature type="domain" description="DNA-directed DNA polymerase family A palm" evidence="5">
    <location>
        <begin position="325"/>
        <end position="543"/>
    </location>
</feature>
<protein>
    <recommendedName>
        <fullName evidence="1">DNA-directed DNA polymerase</fullName>
        <ecNumber evidence="1">2.7.7.7</ecNumber>
    </recommendedName>
</protein>
<keyword evidence="2" id="KW-0235">DNA replication</keyword>
<proteinExistence type="predicted"/>
<dbReference type="CDD" id="cd06444">
    <property type="entry name" value="DNA_pol_A"/>
    <property type="match status" value="1"/>
</dbReference>
<keyword evidence="6" id="KW-0540">Nuclease</keyword>
<evidence type="ECO:0000256" key="4">
    <source>
        <dbReference type="SAM" id="MobiDB-lite"/>
    </source>
</evidence>
<dbReference type="InterPro" id="IPR001098">
    <property type="entry name" value="DNA-dir_DNA_pol_A_palm_dom"/>
</dbReference>
<evidence type="ECO:0000256" key="3">
    <source>
        <dbReference type="ARBA" id="ARBA00049244"/>
    </source>
</evidence>
<comment type="catalytic activity">
    <reaction evidence="3">
        <text>DNA(n) + a 2'-deoxyribonucleoside 5'-triphosphate = DNA(n+1) + diphosphate</text>
        <dbReference type="Rhea" id="RHEA:22508"/>
        <dbReference type="Rhea" id="RHEA-COMP:17339"/>
        <dbReference type="Rhea" id="RHEA-COMP:17340"/>
        <dbReference type="ChEBI" id="CHEBI:33019"/>
        <dbReference type="ChEBI" id="CHEBI:61560"/>
        <dbReference type="ChEBI" id="CHEBI:173112"/>
        <dbReference type="EC" id="2.7.7.7"/>
    </reaction>
</comment>
<feature type="region of interest" description="Disordered" evidence="4">
    <location>
        <begin position="1"/>
        <end position="22"/>
    </location>
</feature>
<dbReference type="Pfam" id="PF00476">
    <property type="entry name" value="DNA_pol_A"/>
    <property type="match status" value="1"/>
</dbReference>
<accession>A0ABN6X0C7</accession>
<evidence type="ECO:0000259" key="5">
    <source>
        <dbReference type="SMART" id="SM00482"/>
    </source>
</evidence>
<reference evidence="7" key="1">
    <citation type="journal article" date="2019" name="Int. J. Syst. Evol. Microbiol.">
        <title>The Global Catalogue of Microorganisms (GCM) 10K type strain sequencing project: providing services to taxonomists for standard genome sequencing and annotation.</title>
        <authorList>
            <consortium name="The Broad Institute Genomics Platform"/>
            <consortium name="The Broad Institute Genome Sequencing Center for Infectious Disease"/>
            <person name="Wu L."/>
            <person name="Ma J."/>
        </authorList>
    </citation>
    <scope>NUCLEOTIDE SEQUENCE [LARGE SCALE GENOMIC DNA]</scope>
    <source>
        <strain evidence="7">NBRC 106310</strain>
    </source>
</reference>
<sequence length="582" mass="62794">MSPATPDADAGPDVVPPAAQPPHAVVGRAGDGWLLTVFEDGVTDAEPENIPDAALPDRIRELEAHRAPRWTVRSLRTFYPPLLAAGIRLRRAHDLMLCHAILRDSDLLAQPLAASARWLRSDQADEVVTQPGLFDFDPAVVVRGDDFDEVLAQWRAQRATLDRAPDSRLALLCAAESTGGLIAEEMTAAGLPWSRAIHERILEEALGTRPLRGARPARMAALATTIAEHLNDPELNPDSPPRLLRALHRVGVFVESTSKWQLSEVDHPVVEPLLEYKKLARLFTANGWTWLDDWVHEDRFRPVYLTGGVVTGRWASSGGGALQIPRQLRSAVHADRGWALVGADVAQLEPRVLAAMSRDTAMADAARGADLYEGVVRSGAVGTRQEAKYAVLGAMYGATTGESGRLVPRLRAVYPRAMGLVDAAARTGEEGGVVSTLLGRSSPRPDTAWRDAQTQASGPGAGGADESRARSRARDRGRFTRNFVVQGTAAEWALLWLAEIRHRLMALPAASAPAPASGPIFATRAHLALFLHDEVIVHCPRDQADAVAAVVRDAATAATTRLFPDFEIDVPLDLHIGDDAGK</sequence>
<organism evidence="6 7">
    <name type="scientific">Microbacterium suwonense</name>
    <dbReference type="NCBI Taxonomy" id="683047"/>
    <lineage>
        <taxon>Bacteria</taxon>
        <taxon>Bacillati</taxon>
        <taxon>Actinomycetota</taxon>
        <taxon>Actinomycetes</taxon>
        <taxon>Micrococcales</taxon>
        <taxon>Microbacteriaceae</taxon>
        <taxon>Microbacterium</taxon>
    </lineage>
</organism>
<dbReference type="SMART" id="SM00482">
    <property type="entry name" value="POLAc"/>
    <property type="match status" value="1"/>
</dbReference>